<name>A0A9X9P220_9CAUD</name>
<sequence length="62" mass="6872">MGIVKGVLIILLAGWVIMATIATLPMELEYKWQAWAIVAFGPVAVFAGLWEVINRVFRGRGK</sequence>
<gene>
    <name evidence="2" type="ORF">SBP_00060</name>
</gene>
<dbReference type="EMBL" id="OP114730">
    <property type="protein sequence ID" value="UYE94812.1"/>
    <property type="molecule type" value="Genomic_DNA"/>
</dbReference>
<feature type="transmembrane region" description="Helical" evidence="1">
    <location>
        <begin position="7"/>
        <end position="26"/>
    </location>
</feature>
<feature type="transmembrane region" description="Helical" evidence="1">
    <location>
        <begin position="32"/>
        <end position="53"/>
    </location>
</feature>
<reference evidence="2" key="1">
    <citation type="submission" date="2022-07" db="EMBL/GenBank/DDBJ databases">
        <authorList>
            <person name="Asif M."/>
            <person name="Alvi I.A."/>
            <person name="Rehman S.U."/>
        </authorList>
    </citation>
    <scope>NUCLEOTIDE SEQUENCE</scope>
</reference>
<organism evidence="2 3">
    <name type="scientific">Klebsiella phage SBP</name>
    <dbReference type="NCBI Taxonomy" id="2973661"/>
    <lineage>
        <taxon>Viruses</taxon>
        <taxon>Duplodnaviria</taxon>
        <taxon>Heunggongvirae</taxon>
        <taxon>Uroviricota</taxon>
        <taxon>Caudoviricetes</taxon>
        <taxon>Jameshumphriesvirinae</taxon>
        <taxon>Zewailvirus</taxon>
        <taxon>Zewailvirus SBP</taxon>
    </lineage>
</organism>
<protein>
    <submittedName>
        <fullName evidence="2">Uncharacterized protein</fullName>
    </submittedName>
</protein>
<dbReference type="Proteomes" id="UP001163296">
    <property type="component" value="Segment"/>
</dbReference>
<evidence type="ECO:0000313" key="3">
    <source>
        <dbReference type="Proteomes" id="UP001163296"/>
    </source>
</evidence>
<accession>A0A9X9P220</accession>
<evidence type="ECO:0000313" key="2">
    <source>
        <dbReference type="EMBL" id="UYE94812.1"/>
    </source>
</evidence>
<keyword evidence="1" id="KW-0812">Transmembrane</keyword>
<evidence type="ECO:0000256" key="1">
    <source>
        <dbReference type="SAM" id="Phobius"/>
    </source>
</evidence>
<proteinExistence type="predicted"/>
<keyword evidence="1" id="KW-0472">Membrane</keyword>
<keyword evidence="1" id="KW-1133">Transmembrane helix</keyword>
<keyword evidence="3" id="KW-1185">Reference proteome</keyword>